<dbReference type="InterPro" id="IPR005119">
    <property type="entry name" value="LysR_subst-bd"/>
</dbReference>
<accession>W1N9B4</accession>
<dbReference type="GO" id="GO:0006351">
    <property type="term" value="P:DNA-templated transcription"/>
    <property type="evidence" value="ECO:0007669"/>
    <property type="project" value="TreeGrafter"/>
</dbReference>
<dbReference type="InterPro" id="IPR036390">
    <property type="entry name" value="WH_DNA-bd_sf"/>
</dbReference>
<reference evidence="6 7" key="1">
    <citation type="submission" date="2013-08" db="EMBL/GenBank/DDBJ databases">
        <title>draft genome of Halomonas huanghegensis, strain BJGMM-B45T.</title>
        <authorList>
            <person name="Miao C."/>
            <person name="Wan Y."/>
            <person name="Jin W."/>
        </authorList>
    </citation>
    <scope>NUCLEOTIDE SEQUENCE [LARGE SCALE GENOMIC DNA]</scope>
    <source>
        <strain evidence="6 7">BJGMM-B45</strain>
    </source>
</reference>
<dbReference type="PATRIC" id="fig|1178482.3.peg.1029"/>
<dbReference type="STRING" id="1178482.AR456_17670"/>
<evidence type="ECO:0000313" key="7">
    <source>
        <dbReference type="Proteomes" id="UP000019113"/>
    </source>
</evidence>
<dbReference type="EMBL" id="AVBC01000019">
    <property type="protein sequence ID" value="ERL52157.1"/>
    <property type="molecule type" value="Genomic_DNA"/>
</dbReference>
<dbReference type="InterPro" id="IPR000847">
    <property type="entry name" value="LysR_HTH_N"/>
</dbReference>
<proteinExistence type="inferred from homology"/>
<evidence type="ECO:0000256" key="2">
    <source>
        <dbReference type="ARBA" id="ARBA00023015"/>
    </source>
</evidence>
<dbReference type="GO" id="GO:0003700">
    <property type="term" value="F:DNA-binding transcription factor activity"/>
    <property type="evidence" value="ECO:0007669"/>
    <property type="project" value="InterPro"/>
</dbReference>
<feature type="domain" description="HTH lysR-type" evidence="5">
    <location>
        <begin position="6"/>
        <end position="63"/>
    </location>
</feature>
<sequence>MHEQMLEWNDLHTILAIAQSGSLSAAARQLDVSHATVFRRLARIEQRLGVVLFERGPSGYSPTLAGDDLAQTAERIALEVDGATRRVAGRDQRLAGVIRVTTTDTLLGGMLTPVFAAFQSLHPDVVLEVSVSNRRFDLAARDADVAIRPSNTPPEALIGRRVGSLQQAIYIAHDDVADGGVSPQDRVWVDQGLRPDDAQLAAWMKHIPEGQVRYRCDSLLGRRDAVRQGLGAAILPCYLAEPDTQLQRIGEPLDELAIDLWLLAHEDLRRVTRIRVFLDHVAEALRSRIPGPLDGGSD</sequence>
<dbReference type="PANTHER" id="PTHR30537">
    <property type="entry name" value="HTH-TYPE TRANSCRIPTIONAL REGULATOR"/>
    <property type="match status" value="1"/>
</dbReference>
<keyword evidence="3" id="KW-0238">DNA-binding</keyword>
<dbReference type="InterPro" id="IPR036388">
    <property type="entry name" value="WH-like_DNA-bd_sf"/>
</dbReference>
<protein>
    <recommendedName>
        <fullName evidence="5">HTH lysR-type domain-containing protein</fullName>
    </recommendedName>
</protein>
<keyword evidence="7" id="KW-1185">Reference proteome</keyword>
<comment type="similarity">
    <text evidence="1">Belongs to the LysR transcriptional regulatory family.</text>
</comment>
<dbReference type="GO" id="GO:0043565">
    <property type="term" value="F:sequence-specific DNA binding"/>
    <property type="evidence" value="ECO:0007669"/>
    <property type="project" value="TreeGrafter"/>
</dbReference>
<dbReference type="RefSeq" id="WP_021817989.1">
    <property type="nucleotide sequence ID" value="NZ_AVBC01000019.1"/>
</dbReference>
<dbReference type="PANTHER" id="PTHR30537:SF3">
    <property type="entry name" value="TRANSCRIPTIONAL REGULATORY PROTEIN"/>
    <property type="match status" value="1"/>
</dbReference>
<dbReference type="KEGG" id="hhu:AR456_17670"/>
<dbReference type="OrthoDB" id="570111at2"/>
<dbReference type="Pfam" id="PF00126">
    <property type="entry name" value="HTH_1"/>
    <property type="match status" value="1"/>
</dbReference>
<evidence type="ECO:0000259" key="5">
    <source>
        <dbReference type="PROSITE" id="PS50931"/>
    </source>
</evidence>
<comment type="caution">
    <text evidence="6">The sequence shown here is derived from an EMBL/GenBank/DDBJ whole genome shotgun (WGS) entry which is preliminary data.</text>
</comment>
<keyword evidence="2" id="KW-0805">Transcription regulation</keyword>
<dbReference type="Gene3D" id="3.40.190.290">
    <property type="match status" value="1"/>
</dbReference>
<keyword evidence="4" id="KW-0804">Transcription</keyword>
<dbReference type="SUPFAM" id="SSF46785">
    <property type="entry name" value="Winged helix' DNA-binding domain"/>
    <property type="match status" value="1"/>
</dbReference>
<organism evidence="6 7">
    <name type="scientific">Halomonas huangheensis</name>
    <dbReference type="NCBI Taxonomy" id="1178482"/>
    <lineage>
        <taxon>Bacteria</taxon>
        <taxon>Pseudomonadati</taxon>
        <taxon>Pseudomonadota</taxon>
        <taxon>Gammaproteobacteria</taxon>
        <taxon>Oceanospirillales</taxon>
        <taxon>Halomonadaceae</taxon>
        <taxon>Halomonas</taxon>
    </lineage>
</organism>
<dbReference type="Pfam" id="PF03466">
    <property type="entry name" value="LysR_substrate"/>
    <property type="match status" value="1"/>
</dbReference>
<dbReference type="PROSITE" id="PS50931">
    <property type="entry name" value="HTH_LYSR"/>
    <property type="match status" value="1"/>
</dbReference>
<dbReference type="InterPro" id="IPR058163">
    <property type="entry name" value="LysR-type_TF_proteobact-type"/>
</dbReference>
<dbReference type="eggNOG" id="COG0583">
    <property type="taxonomic scope" value="Bacteria"/>
</dbReference>
<dbReference type="Gene3D" id="1.10.10.10">
    <property type="entry name" value="Winged helix-like DNA-binding domain superfamily/Winged helix DNA-binding domain"/>
    <property type="match status" value="1"/>
</dbReference>
<gene>
    <name evidence="6" type="ORF">BJB45_09330</name>
</gene>
<dbReference type="SUPFAM" id="SSF53850">
    <property type="entry name" value="Periplasmic binding protein-like II"/>
    <property type="match status" value="1"/>
</dbReference>
<evidence type="ECO:0000256" key="4">
    <source>
        <dbReference type="ARBA" id="ARBA00023163"/>
    </source>
</evidence>
<evidence type="ECO:0000313" key="6">
    <source>
        <dbReference type="EMBL" id="ERL52157.1"/>
    </source>
</evidence>
<evidence type="ECO:0000256" key="1">
    <source>
        <dbReference type="ARBA" id="ARBA00009437"/>
    </source>
</evidence>
<name>W1N9B4_9GAMM</name>
<dbReference type="Proteomes" id="UP000019113">
    <property type="component" value="Unassembled WGS sequence"/>
</dbReference>
<dbReference type="AlphaFoldDB" id="W1N9B4"/>
<evidence type="ECO:0000256" key="3">
    <source>
        <dbReference type="ARBA" id="ARBA00023125"/>
    </source>
</evidence>